<dbReference type="SUPFAM" id="SSF56281">
    <property type="entry name" value="Metallo-hydrolase/oxidoreductase"/>
    <property type="match status" value="1"/>
</dbReference>
<name>A0A2R4W079_THEAF</name>
<evidence type="ECO:0000259" key="1">
    <source>
        <dbReference type="SMART" id="SM00849"/>
    </source>
</evidence>
<dbReference type="CDD" id="cd07713">
    <property type="entry name" value="DHPS-like_MBL-fold"/>
    <property type="match status" value="1"/>
</dbReference>
<dbReference type="InterPro" id="IPR001279">
    <property type="entry name" value="Metallo-B-lactamas"/>
</dbReference>
<dbReference type="Pfam" id="PF00753">
    <property type="entry name" value="Lactamase_B"/>
    <property type="match status" value="1"/>
</dbReference>
<accession>A0A2R4W079</accession>
<dbReference type="GO" id="GO:0016740">
    <property type="term" value="F:transferase activity"/>
    <property type="evidence" value="ECO:0007669"/>
    <property type="project" value="TreeGrafter"/>
</dbReference>
<dbReference type="EMBL" id="CP020921">
    <property type="protein sequence ID" value="AWB10114.1"/>
    <property type="molecule type" value="Genomic_DNA"/>
</dbReference>
<organism evidence="2 3">
    <name type="scientific">Thermodesulfobium acidiphilum</name>
    <dbReference type="NCBI Taxonomy" id="1794699"/>
    <lineage>
        <taxon>Bacteria</taxon>
        <taxon>Pseudomonadati</taxon>
        <taxon>Thermodesulfobiota</taxon>
        <taxon>Thermodesulfobiia</taxon>
        <taxon>Thermodesulfobiales</taxon>
        <taxon>Thermodesulfobiaceae</taxon>
        <taxon>Thermodesulfobium</taxon>
    </lineage>
</organism>
<evidence type="ECO:0000313" key="3">
    <source>
        <dbReference type="Proteomes" id="UP000244792"/>
    </source>
</evidence>
<dbReference type="RefSeq" id="WP_108308942.1">
    <property type="nucleotide sequence ID" value="NZ_CP020921.1"/>
</dbReference>
<keyword evidence="3" id="KW-1185">Reference proteome</keyword>
<evidence type="ECO:0000313" key="2">
    <source>
        <dbReference type="EMBL" id="AWB10114.1"/>
    </source>
</evidence>
<dbReference type="InterPro" id="IPR052926">
    <property type="entry name" value="Metallo-beta-lactamase_dom"/>
</dbReference>
<gene>
    <name evidence="2" type="ORF">TDSAC_0748</name>
</gene>
<feature type="domain" description="Metallo-beta-lactamase" evidence="1">
    <location>
        <begin position="23"/>
        <end position="248"/>
    </location>
</feature>
<sequence length="277" mass="30986">MDLRITILAENSVALPFGVIGEHGFSALVETPNFNFLFDTGQGKALLNNSIALKKDLASIKFLYISHGHYDHVGGIADLLKIKSPLETYAHPDIFSNRYWSIGNTRRYIGIPFSRFYLESLGVKFNFHREFTEIEKGIFSSGEVERKTKFEKIDKEMKVVNANGELVQDEIWDDFSLAIETPKGLVVLLGCAHAGIINILNHFINKTGKKEIYAVIGGTHLGFASQEQINSVLEVIEKYNIQKLGASHCTGMEVGAKLYNKLKDRFFFASAGSVFEL</sequence>
<dbReference type="InterPro" id="IPR036866">
    <property type="entry name" value="RibonucZ/Hydroxyglut_hydro"/>
</dbReference>
<dbReference type="Proteomes" id="UP000244792">
    <property type="component" value="Chromosome"/>
</dbReference>
<dbReference type="SMART" id="SM00849">
    <property type="entry name" value="Lactamase_B"/>
    <property type="match status" value="1"/>
</dbReference>
<dbReference type="AlphaFoldDB" id="A0A2R4W079"/>
<dbReference type="InterPro" id="IPR041712">
    <property type="entry name" value="DHPS-like_MBL-fold"/>
</dbReference>
<dbReference type="Gene3D" id="3.60.15.10">
    <property type="entry name" value="Ribonuclease Z/Hydroxyacylglutathione hydrolase-like"/>
    <property type="match status" value="1"/>
</dbReference>
<protein>
    <submittedName>
        <fullName evidence="2">7,8-dihydropterin-6-yl-methyl-4-(Beta-D-ribofura nosyl)aminobenzene 5'-phosphate synthase</fullName>
    </submittedName>
</protein>
<proteinExistence type="predicted"/>
<reference evidence="2 3" key="1">
    <citation type="submission" date="2017-04" db="EMBL/GenBank/DDBJ databases">
        <title>Genomic insights into metabolism of Thermodesulfobium acidiphilum.</title>
        <authorList>
            <person name="Toshchakov S.V."/>
            <person name="Frolov E.N."/>
            <person name="Kublanov I.V."/>
            <person name="Samarov N.I."/>
            <person name="Novikov A."/>
            <person name="Lebedinsky A.V."/>
            <person name="Bonch-Osmolovskaya E.A."/>
            <person name="Chernyh N.A."/>
        </authorList>
    </citation>
    <scope>NUCLEOTIDE SEQUENCE [LARGE SCALE GENOMIC DNA]</scope>
    <source>
        <strain evidence="2 3">3127-1</strain>
    </source>
</reference>
<dbReference type="PANTHER" id="PTHR13754:SF13">
    <property type="entry name" value="METALLO-BETA-LACTAMASE SUPERFAMILY PROTEIN (AFU_ORTHOLOGUE AFUA_3G07630)"/>
    <property type="match status" value="1"/>
</dbReference>
<dbReference type="PANTHER" id="PTHR13754">
    <property type="entry name" value="METALLO-BETA-LACTAMASE SUPERFAMILY PROTEIN"/>
    <property type="match status" value="1"/>
</dbReference>
<dbReference type="OrthoDB" id="9803916at2"/>
<dbReference type="KEGG" id="taci:TDSAC_0748"/>